<dbReference type="EMBL" id="CP034593">
    <property type="protein sequence ID" value="AZQ76862.1"/>
    <property type="molecule type" value="Genomic_DNA"/>
</dbReference>
<feature type="region of interest" description="Disordered" evidence="1">
    <location>
        <begin position="504"/>
        <end position="542"/>
    </location>
</feature>
<feature type="transmembrane region" description="Helical" evidence="2">
    <location>
        <begin position="645"/>
        <end position="666"/>
    </location>
</feature>
<dbReference type="OrthoDB" id="9938271at2"/>
<keyword evidence="4" id="KW-1185">Reference proteome</keyword>
<organism evidence="3 4">
    <name type="scientific">Flaviflexus ciconiae</name>
    <dbReference type="NCBI Taxonomy" id="2496867"/>
    <lineage>
        <taxon>Bacteria</taxon>
        <taxon>Bacillati</taxon>
        <taxon>Actinomycetota</taxon>
        <taxon>Actinomycetes</taxon>
        <taxon>Actinomycetales</taxon>
        <taxon>Actinomycetaceae</taxon>
        <taxon>Flaviflexus</taxon>
    </lineage>
</organism>
<dbReference type="AlphaFoldDB" id="A0A3S9PX46"/>
<feature type="transmembrane region" description="Helical" evidence="2">
    <location>
        <begin position="312"/>
        <end position="334"/>
    </location>
</feature>
<evidence type="ECO:0000256" key="2">
    <source>
        <dbReference type="SAM" id="Phobius"/>
    </source>
</evidence>
<keyword evidence="2" id="KW-0812">Transmembrane</keyword>
<dbReference type="KEGG" id="flh:EJ997_05425"/>
<sequence>MADHVYVAYESEHGKEFDRRTEIEDPFRYRTLEIAAAGGTVTKRRTSRRANATRASEKLTSQKVKQQLAERIAEAKVAQGANSLKIPVSPIVIMIAAAVAMGAGGVYVWLNPVEEGVISDAGEPAITIPYELVSSETERNNAVSIPDGDEVLHLPDSVTIIDDANIIDDEEALADALSTIPLLSPADYLVLTTPEELPLDEYEYPDERGLIEIFPEYFEPIGDEYAGLIDEKTVAIWYADSGEQSGFDTSYELSIDVDEDSAGRGEFYDAMNATYPSIEAQVWDGFAGYSNGLRGVGFEESESTITSGSSNVTGALVTALITFAAVTVLLPLAMRPFVISRRKKGWEKEVKTSLTAMTLAEEALTLEISMVAANHPTYDSSSRLAAWESDYLNLHRLGDGIGEELSIETRVALVRTVREQAESLWRIRPVLGMEGTWAQAWENEGAVLYAALGDNSQEAVEQISALAPKLSAGTITPTKALSALDTIARERSETARLRSLTPSATADLTETEERSEIADSTKTKALAKDQRDDRLAKAEADAHEEMNSLRTADARAVMLEDARTLADTPVFSLARTDDIGVGVAGAPSVVAGESVQQIHREKDATQAFFSIDTSATRWLRAVFTNISGYFQGYHEKTASEVITSIAAWVIAIVLILSGVQVVNYIIGDGRTRVPVEVRGSSPALSVSYIEDGEPVSDELRNILETRPLGVPIHLLIYTTDGVCNYDTIDGLYTRMDQAPNVIANSYDRGVLMNSSVMICLGPDSGYLHEATDLDSEGLPFAVYEYDFEEGDTHETWLLEWFEQNEDATPYYKAYRVTKEFDENIR</sequence>
<evidence type="ECO:0000313" key="3">
    <source>
        <dbReference type="EMBL" id="AZQ76862.1"/>
    </source>
</evidence>
<keyword evidence="2" id="KW-1133">Transmembrane helix</keyword>
<dbReference type="Proteomes" id="UP000280344">
    <property type="component" value="Chromosome"/>
</dbReference>
<proteinExistence type="predicted"/>
<reference evidence="3 4" key="1">
    <citation type="submission" date="2018-12" db="EMBL/GenBank/DDBJ databases">
        <title>Complete genome sequence of Flaviflexus sp. H23T48.</title>
        <authorList>
            <person name="Bae J.-W."/>
            <person name="Lee J.-Y."/>
        </authorList>
    </citation>
    <scope>NUCLEOTIDE SEQUENCE [LARGE SCALE GENOMIC DNA]</scope>
    <source>
        <strain evidence="3 4">H23T48</strain>
    </source>
</reference>
<accession>A0A3S9PX46</accession>
<protein>
    <submittedName>
        <fullName evidence="3">Uncharacterized protein</fullName>
    </submittedName>
</protein>
<evidence type="ECO:0000313" key="4">
    <source>
        <dbReference type="Proteomes" id="UP000280344"/>
    </source>
</evidence>
<feature type="transmembrane region" description="Helical" evidence="2">
    <location>
        <begin position="91"/>
        <end position="110"/>
    </location>
</feature>
<evidence type="ECO:0000256" key="1">
    <source>
        <dbReference type="SAM" id="MobiDB-lite"/>
    </source>
</evidence>
<keyword evidence="2" id="KW-0472">Membrane</keyword>
<feature type="compositionally biased region" description="Basic and acidic residues" evidence="1">
    <location>
        <begin position="511"/>
        <end position="542"/>
    </location>
</feature>
<gene>
    <name evidence="3" type="ORF">EJ997_05425</name>
</gene>
<name>A0A3S9PX46_9ACTO</name>